<dbReference type="EMBL" id="JAUSVM010000001">
    <property type="protein sequence ID" value="MDQ0426311.1"/>
    <property type="molecule type" value="Genomic_DNA"/>
</dbReference>
<dbReference type="PROSITE" id="PS50110">
    <property type="entry name" value="RESPONSE_REGULATORY"/>
    <property type="match status" value="1"/>
</dbReference>
<comment type="caution">
    <text evidence="6">The sequence shown here is derived from an EMBL/GenBank/DDBJ whole genome shotgun (WGS) entry which is preliminary data.</text>
</comment>
<name>A0ABU0GLT1_9CELL</name>
<dbReference type="RefSeq" id="WP_143320211.1">
    <property type="nucleotide sequence ID" value="NZ_CP084585.1"/>
</dbReference>
<feature type="domain" description="Response regulatory" evidence="5">
    <location>
        <begin position="4"/>
        <end position="121"/>
    </location>
</feature>
<feature type="modified residue" description="4-aspartylphosphate" evidence="3">
    <location>
        <position position="56"/>
    </location>
</feature>
<dbReference type="InterPro" id="IPR001789">
    <property type="entry name" value="Sig_transdc_resp-reg_receiver"/>
</dbReference>
<evidence type="ECO:0000256" key="3">
    <source>
        <dbReference type="PROSITE-ProRule" id="PRU00169"/>
    </source>
</evidence>
<dbReference type="PANTHER" id="PTHR43384">
    <property type="entry name" value="SEPTUM SITE-DETERMINING PROTEIN MIND HOMOLOG, CHLOROPLASTIC-RELATED"/>
    <property type="match status" value="1"/>
</dbReference>
<dbReference type="Proteomes" id="UP001240250">
    <property type="component" value="Unassembled WGS sequence"/>
</dbReference>
<dbReference type="Gene3D" id="3.40.50.300">
    <property type="entry name" value="P-loop containing nucleotide triphosphate hydrolases"/>
    <property type="match status" value="1"/>
</dbReference>
<evidence type="ECO:0000256" key="4">
    <source>
        <dbReference type="SAM" id="Phobius"/>
    </source>
</evidence>
<gene>
    <name evidence="6" type="ORF">JO380_002692</name>
</gene>
<keyword evidence="1" id="KW-0547">Nucleotide-binding</keyword>
<keyword evidence="3" id="KW-0597">Phosphoprotein</keyword>
<keyword evidence="2" id="KW-0067">ATP-binding</keyword>
<evidence type="ECO:0000313" key="6">
    <source>
        <dbReference type="EMBL" id="MDQ0426311.1"/>
    </source>
</evidence>
<keyword evidence="4" id="KW-0472">Membrane</keyword>
<keyword evidence="7" id="KW-1185">Reference proteome</keyword>
<evidence type="ECO:0000313" key="7">
    <source>
        <dbReference type="Proteomes" id="UP001240250"/>
    </source>
</evidence>
<dbReference type="SUPFAM" id="SSF52172">
    <property type="entry name" value="CheY-like"/>
    <property type="match status" value="1"/>
</dbReference>
<dbReference type="InterPro" id="IPR011006">
    <property type="entry name" value="CheY-like_superfamily"/>
</dbReference>
<feature type="transmembrane region" description="Helical" evidence="4">
    <location>
        <begin position="417"/>
        <end position="442"/>
    </location>
</feature>
<dbReference type="SUPFAM" id="SSF52540">
    <property type="entry name" value="P-loop containing nucleoside triphosphate hydrolases"/>
    <property type="match status" value="1"/>
</dbReference>
<dbReference type="InterPro" id="IPR050625">
    <property type="entry name" value="ParA/MinD_ATPase"/>
</dbReference>
<reference evidence="6 7" key="1">
    <citation type="submission" date="2023-07" db="EMBL/GenBank/DDBJ databases">
        <title>Sequencing the genomes of 1000 actinobacteria strains.</title>
        <authorList>
            <person name="Klenk H.-P."/>
        </authorList>
    </citation>
    <scope>NUCLEOTIDE SEQUENCE [LARGE SCALE GENOMIC DNA]</scope>
    <source>
        <strain evidence="6 7">DSM 14785</strain>
    </source>
</reference>
<dbReference type="PANTHER" id="PTHR43384:SF6">
    <property type="entry name" value="SEPTUM SITE-DETERMINING PROTEIN MIND HOMOLOG, CHLOROPLASTIC"/>
    <property type="match status" value="1"/>
</dbReference>
<dbReference type="Pfam" id="PF13614">
    <property type="entry name" value="AAA_31"/>
    <property type="match status" value="1"/>
</dbReference>
<sequence>MVTKVLLASPDERTLERMSQVLAEAEAISLVQVVRDASSVDEALVRHPDLDVLVVDEQVDSGRGLAVARSVGAANPLLGVVMLLDQAGPEQFAAAMDSGARSVLSRTSSLAEIVSRLESVAQWVAAARSAVSADARGGRAGRVIAVAGAKGGVGTSTVALLLAQSLVATRSVGLVDFDLQSGDLAAYLGVHTRRSVVDLVDIAGEMTGRILRETSYDVPGGLRLLSAPNDGERGEEMTARAARSVVNALRYQYEVAIIDVGSHLTEATAVVLEEADAAVLVVTPDLPALRSARRTLAMWERLVIRQQAGVQVLLNRQNRRNEVTESLAAKIVETRIAATVPDGGQPFESAMNTASVVTASGPAHSAAAKFAAVLAGSEVEENPADAVDEAYAEATAGRGRRRARGNDDGQSAVEMPVAFTVALLVLLLCGQGIAWGTGYLLARNAAHEGARTVGLQPWGPATAGSARTVALDELTGPWRSGATVDVSPSDVSVHIVAPTVVPGVRLTSSVSAQVQREQ</sequence>
<dbReference type="InterPro" id="IPR025669">
    <property type="entry name" value="AAA_dom"/>
</dbReference>
<dbReference type="InterPro" id="IPR027417">
    <property type="entry name" value="P-loop_NTPase"/>
</dbReference>
<accession>A0ABU0GLT1</accession>
<evidence type="ECO:0000259" key="5">
    <source>
        <dbReference type="PROSITE" id="PS50110"/>
    </source>
</evidence>
<keyword evidence="4" id="KW-0812">Transmembrane</keyword>
<protein>
    <submittedName>
        <fullName evidence="6">Pilus assembly protein CpaE</fullName>
    </submittedName>
</protein>
<evidence type="ECO:0000256" key="1">
    <source>
        <dbReference type="ARBA" id="ARBA00022741"/>
    </source>
</evidence>
<keyword evidence="4" id="KW-1133">Transmembrane helix</keyword>
<proteinExistence type="predicted"/>
<organism evidence="6 7">
    <name type="scientific">Cellulomonas iranensis</name>
    <dbReference type="NCBI Taxonomy" id="76862"/>
    <lineage>
        <taxon>Bacteria</taxon>
        <taxon>Bacillati</taxon>
        <taxon>Actinomycetota</taxon>
        <taxon>Actinomycetes</taxon>
        <taxon>Micrococcales</taxon>
        <taxon>Cellulomonadaceae</taxon>
        <taxon>Cellulomonas</taxon>
    </lineage>
</organism>
<evidence type="ECO:0000256" key="2">
    <source>
        <dbReference type="ARBA" id="ARBA00022840"/>
    </source>
</evidence>
<dbReference type="Gene3D" id="3.40.50.2300">
    <property type="match status" value="1"/>
</dbReference>